<feature type="transmembrane region" description="Helical" evidence="5">
    <location>
        <begin position="127"/>
        <end position="151"/>
    </location>
</feature>
<comment type="cofactor">
    <cofactor evidence="1">
        <name>Mg(2+)</name>
        <dbReference type="ChEBI" id="CHEBI:18420"/>
    </cofactor>
</comment>
<dbReference type="FunFam" id="3.30.70.270:FF:000001">
    <property type="entry name" value="Diguanylate cyclase domain protein"/>
    <property type="match status" value="1"/>
</dbReference>
<dbReference type="EC" id="2.7.7.65" evidence="3"/>
<protein>
    <recommendedName>
        <fullName evidence="3">diguanylate cyclase</fullName>
        <ecNumber evidence="3">2.7.7.65</ecNumber>
    </recommendedName>
</protein>
<reference evidence="8 10" key="3">
    <citation type="submission" date="2019-03" db="EMBL/GenBank/DDBJ databases">
        <authorList>
            <consortium name="Pathogen Informatics"/>
        </authorList>
    </citation>
    <scope>NUCLEOTIDE SEQUENCE [LARGE SCALE GENOMIC DNA]</scope>
    <source>
        <strain evidence="8 10">NCTC12282</strain>
    </source>
</reference>
<sequence length="355" mass="39995">MDSHLIYILIESSIEASCVIYTFLSIPYIYFISGKLDLQKSTIAMGIIAGVLVGYLVNFDGEQSTRLYGIIVSPIIVSYFVFGKRALILGCLTAILLTVGHSLSFSVFSFIFFTIMIVLSFFRQIRFSYLIIAMLMAQLINLYVNYNVILLKVTPTELTTRMTLSFLSLFFLHVTFNFLFSLSGRVNLLQHQSETDALTQFINKRGIDINLKLIEISKTHCCIAFLDVDFFKKVNDTYGHPSGDIVLSNIAKIIKGNIRSNDFAGRYGGEEFLVILYNDNLNKSKEVLDQIRIMIEGNTFYSTDSRPIKLTLSGGVAKYNPSGDKSINTVLQYADKALYTAKSQGRNNVVLYQDE</sequence>
<dbReference type="PANTHER" id="PTHR45138">
    <property type="entry name" value="REGULATORY COMPONENTS OF SENSORY TRANSDUCTION SYSTEM"/>
    <property type="match status" value="1"/>
</dbReference>
<dbReference type="Gene3D" id="3.30.70.270">
    <property type="match status" value="1"/>
</dbReference>
<dbReference type="SUPFAM" id="SSF55073">
    <property type="entry name" value="Nucleotide cyclase"/>
    <property type="match status" value="1"/>
</dbReference>
<dbReference type="Proteomes" id="UP000373449">
    <property type="component" value="Unassembled WGS sequence"/>
</dbReference>
<keyword evidence="8" id="KW-0548">Nucleotidyltransferase</keyword>
<evidence type="ECO:0000259" key="6">
    <source>
        <dbReference type="PROSITE" id="PS50887"/>
    </source>
</evidence>
<dbReference type="OrthoDB" id="9812260at2"/>
<reference evidence="9" key="2">
    <citation type="submission" date="2017-09" db="EMBL/GenBank/DDBJ databases">
        <title>FDA dAtabase for Regulatory Grade micrObial Sequences (FDA-ARGOS): Supporting development and validation of Infectious Disease Dx tests.</title>
        <authorList>
            <person name="Minogue T."/>
            <person name="Wolcott M."/>
            <person name="Wasieloski L."/>
            <person name="Aguilar W."/>
            <person name="Moore D."/>
            <person name="Tallon L."/>
            <person name="Sadzewicz L."/>
            <person name="Ott S."/>
            <person name="Zhao X."/>
            <person name="Nagaraj S."/>
            <person name="Vavikolanu K."/>
            <person name="Aluvathingal J."/>
            <person name="Nadendla S."/>
            <person name="Sichtig H."/>
        </authorList>
    </citation>
    <scope>NUCLEOTIDE SEQUENCE [LARGE SCALE GENOMIC DNA]</scope>
    <source>
        <strain evidence="9">FDAARGOS_387</strain>
    </source>
</reference>
<keyword evidence="8" id="KW-0808">Transferase</keyword>
<keyword evidence="5" id="KW-0812">Transmembrane</keyword>
<dbReference type="AlphaFoldDB" id="A0A2C6DK50"/>
<keyword evidence="5" id="KW-0472">Membrane</keyword>
<dbReference type="RefSeq" id="WP_051323544.1">
    <property type="nucleotide sequence ID" value="NZ_CAADJA010000002.1"/>
</dbReference>
<feature type="transmembrane region" description="Helical" evidence="5">
    <location>
        <begin position="65"/>
        <end position="82"/>
    </location>
</feature>
<dbReference type="GO" id="GO:0052621">
    <property type="term" value="F:diguanylate cyclase activity"/>
    <property type="evidence" value="ECO:0007669"/>
    <property type="project" value="UniProtKB-EC"/>
</dbReference>
<evidence type="ECO:0000256" key="2">
    <source>
        <dbReference type="ARBA" id="ARBA00004665"/>
    </source>
</evidence>
<gene>
    <name evidence="8" type="primary">dosC_1</name>
    <name evidence="7" type="ORF">CRN84_05495</name>
    <name evidence="8" type="ORF">NCTC12282_01819</name>
</gene>
<feature type="transmembrane region" description="Helical" evidence="5">
    <location>
        <begin position="163"/>
        <end position="182"/>
    </location>
</feature>
<feature type="domain" description="GGDEF" evidence="6">
    <location>
        <begin position="219"/>
        <end position="354"/>
    </location>
</feature>
<dbReference type="InterPro" id="IPR050469">
    <property type="entry name" value="Diguanylate_Cyclase"/>
</dbReference>
<reference evidence="7" key="1">
    <citation type="submission" date="2017-09" db="EMBL/GenBank/DDBJ databases">
        <title>FDA dAtabase for Regulatory Grade micrObial Sequences (FDA-ARGOS): Supporting development and validation of Infectious Disease Dx tests.</title>
        <authorList>
            <person name="Minogue T."/>
            <person name="Wolcott M."/>
            <person name="Wasieloski L."/>
            <person name="Aguilar W."/>
            <person name="Moore D."/>
            <person name="Tallon L.J."/>
            <person name="Sadzewicz L."/>
            <person name="Ott S."/>
            <person name="Zhao X."/>
            <person name="Nagaraj S."/>
            <person name="Vavikolanu K."/>
            <person name="Aluvathingal J."/>
            <person name="Nadendla S."/>
            <person name="Sichtig H."/>
        </authorList>
    </citation>
    <scope>NUCLEOTIDE SEQUENCE</scope>
    <source>
        <strain evidence="7">FDAARGOS_387</strain>
    </source>
</reference>
<dbReference type="InterPro" id="IPR029787">
    <property type="entry name" value="Nucleotide_cyclase"/>
</dbReference>
<dbReference type="EMBL" id="CAADJA010000002">
    <property type="protein sequence ID" value="VFS46889.1"/>
    <property type="molecule type" value="Genomic_DNA"/>
</dbReference>
<evidence type="ECO:0000256" key="4">
    <source>
        <dbReference type="ARBA" id="ARBA00034247"/>
    </source>
</evidence>
<evidence type="ECO:0000313" key="8">
    <source>
        <dbReference type="EMBL" id="VFS46889.1"/>
    </source>
</evidence>
<evidence type="ECO:0000256" key="3">
    <source>
        <dbReference type="ARBA" id="ARBA00012528"/>
    </source>
</evidence>
<dbReference type="Proteomes" id="UP000224974">
    <property type="component" value="Unassembled WGS sequence"/>
</dbReference>
<evidence type="ECO:0000256" key="1">
    <source>
        <dbReference type="ARBA" id="ARBA00001946"/>
    </source>
</evidence>
<comment type="catalytic activity">
    <reaction evidence="4">
        <text>2 GTP = 3',3'-c-di-GMP + 2 diphosphate</text>
        <dbReference type="Rhea" id="RHEA:24898"/>
        <dbReference type="ChEBI" id="CHEBI:33019"/>
        <dbReference type="ChEBI" id="CHEBI:37565"/>
        <dbReference type="ChEBI" id="CHEBI:58805"/>
        <dbReference type="EC" id="2.7.7.65"/>
    </reaction>
</comment>
<evidence type="ECO:0000313" key="7">
    <source>
        <dbReference type="EMBL" id="PHI28805.1"/>
    </source>
</evidence>
<dbReference type="PANTHER" id="PTHR45138:SF9">
    <property type="entry name" value="DIGUANYLATE CYCLASE DGCM-RELATED"/>
    <property type="match status" value="1"/>
</dbReference>
<comment type="pathway">
    <text evidence="2">Purine metabolism; 3',5'-cyclic di-GMP biosynthesis.</text>
</comment>
<dbReference type="STRING" id="1111728.GCA_000427805_02492"/>
<dbReference type="SMART" id="SM00267">
    <property type="entry name" value="GGDEF"/>
    <property type="match status" value="1"/>
</dbReference>
<evidence type="ECO:0000313" key="9">
    <source>
        <dbReference type="Proteomes" id="UP000224974"/>
    </source>
</evidence>
<dbReference type="InterPro" id="IPR000160">
    <property type="entry name" value="GGDEF_dom"/>
</dbReference>
<dbReference type="NCBIfam" id="TIGR00254">
    <property type="entry name" value="GGDEF"/>
    <property type="match status" value="1"/>
</dbReference>
<organism evidence="7 9">
    <name type="scientific">Budvicia aquatica</name>
    <dbReference type="NCBI Taxonomy" id="82979"/>
    <lineage>
        <taxon>Bacteria</taxon>
        <taxon>Pseudomonadati</taxon>
        <taxon>Pseudomonadota</taxon>
        <taxon>Gammaproteobacteria</taxon>
        <taxon>Enterobacterales</taxon>
        <taxon>Budviciaceae</taxon>
        <taxon>Budvicia</taxon>
    </lineage>
</organism>
<dbReference type="EMBL" id="PDDX01000001">
    <property type="protein sequence ID" value="PHI28805.1"/>
    <property type="molecule type" value="Genomic_DNA"/>
</dbReference>
<evidence type="ECO:0000313" key="10">
    <source>
        <dbReference type="Proteomes" id="UP000373449"/>
    </source>
</evidence>
<dbReference type="InterPro" id="IPR043128">
    <property type="entry name" value="Rev_trsase/Diguanyl_cyclase"/>
</dbReference>
<name>A0A2C6DK50_9GAMM</name>
<proteinExistence type="predicted"/>
<dbReference type="PROSITE" id="PS50887">
    <property type="entry name" value="GGDEF"/>
    <property type="match status" value="1"/>
</dbReference>
<accession>A0A2C6DK50</accession>
<dbReference type="CDD" id="cd01949">
    <property type="entry name" value="GGDEF"/>
    <property type="match status" value="1"/>
</dbReference>
<evidence type="ECO:0000256" key="5">
    <source>
        <dbReference type="SAM" id="Phobius"/>
    </source>
</evidence>
<feature type="transmembrane region" description="Helical" evidence="5">
    <location>
        <begin position="42"/>
        <end position="59"/>
    </location>
</feature>
<keyword evidence="5" id="KW-1133">Transmembrane helix</keyword>
<feature type="transmembrane region" description="Helical" evidence="5">
    <location>
        <begin position="6"/>
        <end position="30"/>
    </location>
</feature>
<keyword evidence="9" id="KW-1185">Reference proteome</keyword>
<feature type="transmembrane region" description="Helical" evidence="5">
    <location>
        <begin position="94"/>
        <end position="121"/>
    </location>
</feature>
<dbReference type="Pfam" id="PF00990">
    <property type="entry name" value="GGDEF"/>
    <property type="match status" value="1"/>
</dbReference>